<accession>A0A6M3KLD5</accession>
<reference evidence="2" key="1">
    <citation type="submission" date="2020-03" db="EMBL/GenBank/DDBJ databases">
        <title>The deep terrestrial virosphere.</title>
        <authorList>
            <person name="Holmfeldt K."/>
            <person name="Nilsson E."/>
            <person name="Simone D."/>
            <person name="Lopez-Fernandez M."/>
            <person name="Wu X."/>
            <person name="de Brujin I."/>
            <person name="Lundin D."/>
            <person name="Andersson A."/>
            <person name="Bertilsson S."/>
            <person name="Dopson M."/>
        </authorList>
    </citation>
    <scope>NUCLEOTIDE SEQUENCE</scope>
    <source>
        <strain evidence="2">MM415A00370</strain>
        <strain evidence="1">MM415B00745</strain>
    </source>
</reference>
<dbReference type="AlphaFoldDB" id="A0A6M3KLD5"/>
<gene>
    <name evidence="2" type="ORF">MM415A00370_0024</name>
    <name evidence="1" type="ORF">MM415B00745_0026</name>
</gene>
<name>A0A6M3KLD5_9ZZZZ</name>
<evidence type="ECO:0000313" key="2">
    <source>
        <dbReference type="EMBL" id="QJA82807.1"/>
    </source>
</evidence>
<organism evidence="2">
    <name type="scientific">viral metagenome</name>
    <dbReference type="NCBI Taxonomy" id="1070528"/>
    <lineage>
        <taxon>unclassified sequences</taxon>
        <taxon>metagenomes</taxon>
        <taxon>organismal metagenomes</taxon>
    </lineage>
</organism>
<dbReference type="EMBL" id="MT142496">
    <property type="protein sequence ID" value="QJA82807.1"/>
    <property type="molecule type" value="Genomic_DNA"/>
</dbReference>
<dbReference type="EMBL" id="MT141477">
    <property type="protein sequence ID" value="QJA62659.1"/>
    <property type="molecule type" value="Genomic_DNA"/>
</dbReference>
<sequence>MLVSNSIFEAIAYNEGIVAFRRDPKVPFIVSMPLGQVISKLRPYADVYFEEKQKIVDKYCDKDEKGEKIIKDNKVTFSTSEQAQGFTREINALMRAKTDISSVSESRVRINLEGVVSGLCVDDMIALSDIVEFINGSNIIVADSVKSGRKR</sequence>
<protein>
    <submittedName>
        <fullName evidence="2">Uncharacterized protein</fullName>
    </submittedName>
</protein>
<proteinExistence type="predicted"/>
<evidence type="ECO:0000313" key="1">
    <source>
        <dbReference type="EMBL" id="QJA62659.1"/>
    </source>
</evidence>